<evidence type="ECO:0000313" key="3">
    <source>
        <dbReference type="Proteomes" id="UP000606786"/>
    </source>
</evidence>
<dbReference type="Proteomes" id="UP000606786">
    <property type="component" value="Unassembled WGS sequence"/>
</dbReference>
<keyword evidence="1" id="KW-1133">Transmembrane helix</keyword>
<evidence type="ECO:0000313" key="2">
    <source>
        <dbReference type="EMBL" id="CAD6994372.1"/>
    </source>
</evidence>
<organism evidence="2 3">
    <name type="scientific">Ceratitis capitata</name>
    <name type="common">Mediterranean fruit fly</name>
    <name type="synonym">Tephritis capitata</name>
    <dbReference type="NCBI Taxonomy" id="7213"/>
    <lineage>
        <taxon>Eukaryota</taxon>
        <taxon>Metazoa</taxon>
        <taxon>Ecdysozoa</taxon>
        <taxon>Arthropoda</taxon>
        <taxon>Hexapoda</taxon>
        <taxon>Insecta</taxon>
        <taxon>Pterygota</taxon>
        <taxon>Neoptera</taxon>
        <taxon>Endopterygota</taxon>
        <taxon>Diptera</taxon>
        <taxon>Brachycera</taxon>
        <taxon>Muscomorpha</taxon>
        <taxon>Tephritoidea</taxon>
        <taxon>Tephritidae</taxon>
        <taxon>Ceratitis</taxon>
        <taxon>Ceratitis</taxon>
    </lineage>
</organism>
<proteinExistence type="predicted"/>
<dbReference type="EMBL" id="CAJHJT010000001">
    <property type="protein sequence ID" value="CAD6994372.1"/>
    <property type="molecule type" value="Genomic_DNA"/>
</dbReference>
<keyword evidence="1" id="KW-0472">Membrane</keyword>
<keyword evidence="1" id="KW-0812">Transmembrane</keyword>
<gene>
    <name evidence="2" type="ORF">CCAP1982_LOCUS3125</name>
</gene>
<feature type="transmembrane region" description="Helical" evidence="1">
    <location>
        <begin position="67"/>
        <end position="87"/>
    </location>
</feature>
<comment type="caution">
    <text evidence="2">The sequence shown here is derived from an EMBL/GenBank/DDBJ whole genome shotgun (WGS) entry which is preliminary data.</text>
</comment>
<protein>
    <submittedName>
        <fullName evidence="2">(Mediterranean fruit fly) hypothetical protein</fullName>
    </submittedName>
</protein>
<name>A0A811U595_CERCA</name>
<keyword evidence="3" id="KW-1185">Reference proteome</keyword>
<dbReference type="AlphaFoldDB" id="A0A811U595"/>
<evidence type="ECO:0000256" key="1">
    <source>
        <dbReference type="SAM" id="Phobius"/>
    </source>
</evidence>
<sequence length="126" mass="13316">MVETAKVTTYTRTTTAVPAPASAAASTPATAPVTNTTSAAATPTIATATTTTATNARRNDETARGIYNFKVIVFCLLLPLILFAVFLKHLLDYLFSLGEKEKDVRGKVAVVSEVWGGSVVNVLAKR</sequence>
<reference evidence="2" key="1">
    <citation type="submission" date="2020-11" db="EMBL/GenBank/DDBJ databases">
        <authorList>
            <person name="Whitehead M."/>
        </authorList>
    </citation>
    <scope>NUCLEOTIDE SEQUENCE</scope>
    <source>
        <strain evidence="2">EGII</strain>
    </source>
</reference>
<accession>A0A811U595</accession>